<dbReference type="AlphaFoldDB" id="A0A934JXX2"/>
<evidence type="ECO:0000313" key="5">
    <source>
        <dbReference type="EMBL" id="MBJ7593353.1"/>
    </source>
</evidence>
<dbReference type="InterPro" id="IPR051120">
    <property type="entry name" value="ABC_AA/LPS_Transport"/>
</dbReference>
<dbReference type="GO" id="GO:0016887">
    <property type="term" value="F:ATP hydrolysis activity"/>
    <property type="evidence" value="ECO:0007669"/>
    <property type="project" value="InterPro"/>
</dbReference>
<evidence type="ECO:0000313" key="6">
    <source>
        <dbReference type="Proteomes" id="UP000606991"/>
    </source>
</evidence>
<accession>A0A934JXX2</accession>
<organism evidence="5 6">
    <name type="scientific">Candidatus Aeolococcus gillhamiae</name>
    <dbReference type="NCBI Taxonomy" id="3127015"/>
    <lineage>
        <taxon>Bacteria</taxon>
        <taxon>Bacillati</taxon>
        <taxon>Candidatus Dormiibacterota</taxon>
        <taxon>Candidatus Dormibacteria</taxon>
        <taxon>Candidatus Aeolococcales</taxon>
        <taxon>Candidatus Aeolococcaceae</taxon>
        <taxon>Candidatus Aeolococcus</taxon>
    </lineage>
</organism>
<dbReference type="InterPro" id="IPR003593">
    <property type="entry name" value="AAA+_ATPase"/>
</dbReference>
<name>A0A934JXX2_9BACT</name>
<dbReference type="SMART" id="SM00382">
    <property type="entry name" value="AAA"/>
    <property type="match status" value="1"/>
</dbReference>
<sequence>MAEALPQPGGVPALDTEPLLVARDIHRHFEGMHAVDGVSIDVLPGRITGLIGPNGAGKSTFLAVLAGTLPASEGTIVFDGEDITTLPTYRRARKGLMRTFQLPSEFGQLTVLENLLVAAPGNRGDTLVGALLGKRYWRRDEEERVAQARALLDRFNMRAKESDFAGSLSGGQKRLVEIMRALMLQPRLLLLDEPMSGVHPSIIDEIASYCEALRDEGLTIVMVEHELHMIERMCDPVIVMAQGRVIGHGSMIELRKQREIVDAYLVG</sequence>
<dbReference type="PROSITE" id="PS50893">
    <property type="entry name" value="ABC_TRANSPORTER_2"/>
    <property type="match status" value="1"/>
</dbReference>
<dbReference type="GO" id="GO:0005524">
    <property type="term" value="F:ATP binding"/>
    <property type="evidence" value="ECO:0007669"/>
    <property type="project" value="UniProtKB-KW"/>
</dbReference>
<protein>
    <submittedName>
        <fullName evidence="5">ATP-binding cassette domain-containing protein</fullName>
    </submittedName>
</protein>
<proteinExistence type="predicted"/>
<dbReference type="Gene3D" id="3.40.50.300">
    <property type="entry name" value="P-loop containing nucleotide triphosphate hydrolases"/>
    <property type="match status" value="1"/>
</dbReference>
<keyword evidence="2" id="KW-0547">Nucleotide-binding</keyword>
<dbReference type="InterPro" id="IPR003439">
    <property type="entry name" value="ABC_transporter-like_ATP-bd"/>
</dbReference>
<gene>
    <name evidence="5" type="ORF">JF886_00585</name>
</gene>
<dbReference type="InterPro" id="IPR027417">
    <property type="entry name" value="P-loop_NTPase"/>
</dbReference>
<reference evidence="5 6" key="1">
    <citation type="submission" date="2020-10" db="EMBL/GenBank/DDBJ databases">
        <title>Ca. Dormibacterota MAGs.</title>
        <authorList>
            <person name="Montgomery K."/>
        </authorList>
    </citation>
    <scope>NUCLEOTIDE SEQUENCE [LARGE SCALE GENOMIC DNA]</scope>
    <source>
        <strain evidence="5">SC8812_S17_18</strain>
    </source>
</reference>
<dbReference type="PANTHER" id="PTHR45772">
    <property type="entry name" value="CONSERVED COMPONENT OF ABC TRANSPORTER FOR NATURAL AMINO ACIDS-RELATED"/>
    <property type="match status" value="1"/>
</dbReference>
<evidence type="ECO:0000256" key="1">
    <source>
        <dbReference type="ARBA" id="ARBA00022448"/>
    </source>
</evidence>
<evidence type="ECO:0000256" key="2">
    <source>
        <dbReference type="ARBA" id="ARBA00022741"/>
    </source>
</evidence>
<dbReference type="EMBL" id="JAEKNS010000008">
    <property type="protein sequence ID" value="MBJ7593353.1"/>
    <property type="molecule type" value="Genomic_DNA"/>
</dbReference>
<keyword evidence="1" id="KW-0813">Transport</keyword>
<evidence type="ECO:0000256" key="3">
    <source>
        <dbReference type="ARBA" id="ARBA00022840"/>
    </source>
</evidence>
<evidence type="ECO:0000259" key="4">
    <source>
        <dbReference type="PROSITE" id="PS50893"/>
    </source>
</evidence>
<feature type="domain" description="ABC transporter" evidence="4">
    <location>
        <begin position="20"/>
        <end position="267"/>
    </location>
</feature>
<comment type="caution">
    <text evidence="5">The sequence shown here is derived from an EMBL/GenBank/DDBJ whole genome shotgun (WGS) entry which is preliminary data.</text>
</comment>
<dbReference type="Pfam" id="PF00005">
    <property type="entry name" value="ABC_tran"/>
    <property type="match status" value="1"/>
</dbReference>
<dbReference type="SUPFAM" id="SSF52540">
    <property type="entry name" value="P-loop containing nucleoside triphosphate hydrolases"/>
    <property type="match status" value="1"/>
</dbReference>
<dbReference type="GO" id="GO:0005886">
    <property type="term" value="C:plasma membrane"/>
    <property type="evidence" value="ECO:0007669"/>
    <property type="project" value="TreeGrafter"/>
</dbReference>
<dbReference type="Proteomes" id="UP000606991">
    <property type="component" value="Unassembled WGS sequence"/>
</dbReference>
<dbReference type="PANTHER" id="PTHR45772:SF9">
    <property type="entry name" value="CONSERVED COMPONENT OF ABC TRANSPORTER FOR NATURAL AMINO ACIDS"/>
    <property type="match status" value="1"/>
</dbReference>
<keyword evidence="3 5" id="KW-0067">ATP-binding</keyword>